<organism evidence="1 2">
    <name type="scientific">Bifidobacterium longum</name>
    <dbReference type="NCBI Taxonomy" id="216816"/>
    <lineage>
        <taxon>Bacteria</taxon>
        <taxon>Bacillati</taxon>
        <taxon>Actinomycetota</taxon>
        <taxon>Actinomycetes</taxon>
        <taxon>Bifidobacteriales</taxon>
        <taxon>Bifidobacteriaceae</taxon>
        <taxon>Bifidobacterium</taxon>
    </lineage>
</organism>
<sequence>MIICLCLDKVNITPASLFRGLLAQGFPGRFAGFARYWSHMADVWHYVHQVVRIVDGLPSTVRTLSPE</sequence>
<evidence type="ECO:0000313" key="2">
    <source>
        <dbReference type="Proteomes" id="UP000245582"/>
    </source>
</evidence>
<dbReference type="EMBL" id="PHUM01000010">
    <property type="protein sequence ID" value="PWH08335.1"/>
    <property type="molecule type" value="Genomic_DNA"/>
</dbReference>
<comment type="caution">
    <text evidence="1">The sequence shown here is derived from an EMBL/GenBank/DDBJ whole genome shotgun (WGS) entry which is preliminary data.</text>
</comment>
<gene>
    <name evidence="1" type="ORF">CWE05_08720</name>
</gene>
<dbReference type="AlphaFoldDB" id="A0A2U2RRB3"/>
<proteinExistence type="predicted"/>
<dbReference type="Proteomes" id="UP000245582">
    <property type="component" value="Unassembled WGS sequence"/>
</dbReference>
<accession>A0A2U2RRB3</accession>
<protein>
    <submittedName>
        <fullName evidence="1">Uncharacterized protein</fullName>
    </submittedName>
</protein>
<reference evidence="1 2" key="1">
    <citation type="submission" date="2017-11" db="EMBL/GenBank/DDBJ databases">
        <title>Draft genome sequence of Bifidobacterium longum UMA026, isolated from Holstein dairy cow feces.</title>
        <authorList>
            <person name="Albert K."/>
            <person name="Sela D.A."/>
        </authorList>
    </citation>
    <scope>NUCLEOTIDE SEQUENCE [LARGE SCALE GENOMIC DNA]</scope>
    <source>
        <strain evidence="1 2">UMA026</strain>
    </source>
</reference>
<name>A0A2U2RRB3_BIFLN</name>
<evidence type="ECO:0000313" key="1">
    <source>
        <dbReference type="EMBL" id="PWH08335.1"/>
    </source>
</evidence>